<evidence type="ECO:0000313" key="3">
    <source>
        <dbReference type="Proteomes" id="UP000077519"/>
    </source>
</evidence>
<organism evidence="2 3">
    <name type="scientific">Rhodococcoides kyotonense</name>
    <dbReference type="NCBI Taxonomy" id="398843"/>
    <lineage>
        <taxon>Bacteria</taxon>
        <taxon>Bacillati</taxon>
        <taxon>Actinomycetota</taxon>
        <taxon>Actinomycetes</taxon>
        <taxon>Mycobacteriales</taxon>
        <taxon>Nocardiaceae</taxon>
        <taxon>Rhodococcoides</taxon>
    </lineage>
</organism>
<reference evidence="2 3" key="1">
    <citation type="submission" date="2016-03" db="EMBL/GenBank/DDBJ databases">
        <title>Genome sequence of Rhodococcus kyotonensis KB10.</title>
        <authorList>
            <person name="Jeong H."/>
            <person name="Hong C.E."/>
            <person name="Jo S.H."/>
            <person name="Park J.M."/>
        </authorList>
    </citation>
    <scope>NUCLEOTIDE SEQUENCE [LARGE SCALE GENOMIC DNA]</scope>
    <source>
        <strain evidence="2 3">KB10</strain>
    </source>
</reference>
<dbReference type="EMBL" id="LVHI01000015">
    <property type="protein sequence ID" value="OAK53804.1"/>
    <property type="molecule type" value="Genomic_DNA"/>
</dbReference>
<protein>
    <recommendedName>
        <fullName evidence="1">RAMA domain-containing protein</fullName>
    </recommendedName>
</protein>
<gene>
    <name evidence="2" type="ORF">A3K89_22040</name>
</gene>
<comment type="caution">
    <text evidence="2">The sequence shown here is derived from an EMBL/GenBank/DDBJ whole genome shotgun (WGS) entry which is preliminary data.</text>
</comment>
<name>A0A177YE41_9NOCA</name>
<dbReference type="AlphaFoldDB" id="A0A177YE41"/>
<proteinExistence type="predicted"/>
<accession>A0A177YE41</accession>
<evidence type="ECO:0000313" key="2">
    <source>
        <dbReference type="EMBL" id="OAK53804.1"/>
    </source>
</evidence>
<evidence type="ECO:0000259" key="1">
    <source>
        <dbReference type="Pfam" id="PF18755"/>
    </source>
</evidence>
<keyword evidence="3" id="KW-1185">Reference proteome</keyword>
<feature type="domain" description="RAMA" evidence="1">
    <location>
        <begin position="169"/>
        <end position="265"/>
    </location>
</feature>
<dbReference type="Proteomes" id="UP000077519">
    <property type="component" value="Unassembled WGS sequence"/>
</dbReference>
<dbReference type="Pfam" id="PF18755">
    <property type="entry name" value="RAMA"/>
    <property type="match status" value="1"/>
</dbReference>
<dbReference type="InterPro" id="IPR040843">
    <property type="entry name" value="RAMA"/>
</dbReference>
<sequence>MTVLLPETVVDSIVMYDSHAALRLAVVERNHVSRLGPEWDRPGNYVLLDPVDADGKWGCYVGMAAPGGIRSRLMSHLKSKDHWRRALLIQRDTTHSFNSAQVAWLEGRLYDLLDAAENAQLSNGVRPSDETLPAFDRATLEACVLPVGRVLRLLGHNPATADDSGLTTSETGRTRTSRFHGISIPHLIAAGLVSGGTKLTSTNGAWPASALILDGGGIEFNGTEYPTPSAAASAAKNGGAVNGWDFWAIEEESGKTTLATLRGRYPSVETP</sequence>
<dbReference type="RefSeq" id="WP_068426781.1">
    <property type="nucleotide sequence ID" value="NZ_LVHI01000015.1"/>
</dbReference>